<accession>A0A9J7J4A1</accession>
<dbReference type="InterPro" id="IPR036188">
    <property type="entry name" value="FAD/NAD-bd_sf"/>
</dbReference>
<feature type="binding site" evidence="2">
    <location>
        <position position="286"/>
    </location>
    <ligand>
        <name>FAD</name>
        <dbReference type="ChEBI" id="CHEBI:57692"/>
    </ligand>
</feature>
<dbReference type="Gene3D" id="3.30.560.10">
    <property type="entry name" value="Glucose Oxidase, domain 3"/>
    <property type="match status" value="1"/>
</dbReference>
<keyword evidence="2" id="KW-0285">Flavoprotein</keyword>
<dbReference type="Pfam" id="PF00732">
    <property type="entry name" value="GMC_oxred_N"/>
    <property type="match status" value="1"/>
</dbReference>
<proteinExistence type="inferred from homology"/>
<dbReference type="PANTHER" id="PTHR11552:SF154">
    <property type="entry name" value="FI04917P"/>
    <property type="match status" value="1"/>
</dbReference>
<evidence type="ECO:0000256" key="2">
    <source>
        <dbReference type="PIRSR" id="PIRSR000137-2"/>
    </source>
</evidence>
<feature type="domain" description="Glucose-methanol-choline oxidoreductase N-terminal" evidence="3">
    <location>
        <begin position="322"/>
        <end position="336"/>
    </location>
</feature>
<evidence type="ECO:0000313" key="5">
    <source>
        <dbReference type="RefSeq" id="XP_022837266.1"/>
    </source>
</evidence>
<gene>
    <name evidence="5" type="primary">LOC111364590</name>
</gene>
<dbReference type="GO" id="GO:0050660">
    <property type="term" value="F:flavin adenine dinucleotide binding"/>
    <property type="evidence" value="ECO:0007669"/>
    <property type="project" value="InterPro"/>
</dbReference>
<dbReference type="KEGG" id="sliu:111364590"/>
<organism evidence="4 5">
    <name type="scientific">Spodoptera litura</name>
    <name type="common">Asian cotton leafworm</name>
    <dbReference type="NCBI Taxonomy" id="69820"/>
    <lineage>
        <taxon>Eukaryota</taxon>
        <taxon>Metazoa</taxon>
        <taxon>Ecdysozoa</taxon>
        <taxon>Arthropoda</taxon>
        <taxon>Hexapoda</taxon>
        <taxon>Insecta</taxon>
        <taxon>Pterygota</taxon>
        <taxon>Neoptera</taxon>
        <taxon>Endopterygota</taxon>
        <taxon>Lepidoptera</taxon>
        <taxon>Glossata</taxon>
        <taxon>Ditrysia</taxon>
        <taxon>Noctuoidea</taxon>
        <taxon>Noctuidae</taxon>
        <taxon>Amphipyrinae</taxon>
        <taxon>Spodoptera</taxon>
    </lineage>
</organism>
<evidence type="ECO:0000259" key="3">
    <source>
        <dbReference type="PROSITE" id="PS00624"/>
    </source>
</evidence>
<comment type="similarity">
    <text evidence="1">Belongs to the GMC oxidoreductase family.</text>
</comment>
<feature type="binding site" evidence="2">
    <location>
        <position position="148"/>
    </location>
    <ligand>
        <name>FAD</name>
        <dbReference type="ChEBI" id="CHEBI:57692"/>
    </ligand>
</feature>
<dbReference type="InterPro" id="IPR000172">
    <property type="entry name" value="GMC_OxRdtase_N"/>
</dbReference>
<dbReference type="Gene3D" id="3.50.50.60">
    <property type="entry name" value="FAD/NAD(P)-binding domain"/>
    <property type="match status" value="1"/>
</dbReference>
<dbReference type="Pfam" id="PF05199">
    <property type="entry name" value="GMC_oxred_C"/>
    <property type="match status" value="1"/>
</dbReference>
<dbReference type="InterPro" id="IPR007867">
    <property type="entry name" value="GMC_OxRtase_C"/>
</dbReference>
<reference evidence="5" key="1">
    <citation type="submission" date="2025-08" db="UniProtKB">
        <authorList>
            <consortium name="RefSeq"/>
        </authorList>
    </citation>
    <scope>IDENTIFICATION</scope>
    <source>
        <strain evidence="5">Ishihara</strain>
        <tissue evidence="5">Whole body</tissue>
    </source>
</reference>
<sequence length="632" mass="70907">MQWQPVNLTEACPEHAHHLSSCTPFGFIFLNLVVQLYGGSRDKRIQQGIGRCYNEDYEIEMEPREEYDFIVVGAGSAGCVVANRLSAVDDWKVLLLEAGIEQPDVTLVPGLATTLLGSNIDWSYATEPNGKSCLARRGQSCGWPRGKVMGGSSSINSLAYVRGSKEDYDEWAALGNDGWSYKDVLPYFKKSERNLNIEGLNRKYHGVDGEQYISRYPNIDKPAIMMIDAFHEGGVPLGDFNGAHSDTTMYSQSISKDGVRVSTNNAFIQPIRYKRKNLTVKSEAEVTKVLINKKNVAYGVRYTLDGMVHTAYAKKEVIVSAGSINSPKLLMLSGVGPREHLEELNIPVKKDLAVGENLHDHVTFNGILVVLPNGTDTRVSNEEMLEDLYEYRQMEHKHGPLSSNGPISAIAFIKTEPDLPAPDIQYQIDRGFLKEFVRQPALYDEVVIYPSSYYDCLIPRTMNLVPKSRGKLLLNPDDPNGKPLIYANYFEDPTDIIPIVKGVKFLIGLEKTRAFRSMGAYFDKTPLRACKQYRWGTDSYIECLARSYTSTTYHPVGTCKMGPSWDEKAVVDPRLKVYGISNLRVIDSSIMPIVNRGNTNAPSIMIGERGVAFVLEDWLKDRDCDRFDYDYD</sequence>
<dbReference type="AlphaFoldDB" id="A0A9J7J4A1"/>
<dbReference type="PROSITE" id="PS00624">
    <property type="entry name" value="GMC_OXRED_2"/>
    <property type="match status" value="1"/>
</dbReference>
<evidence type="ECO:0000256" key="1">
    <source>
        <dbReference type="ARBA" id="ARBA00010790"/>
    </source>
</evidence>
<dbReference type="RefSeq" id="XP_022837266.1">
    <property type="nucleotide sequence ID" value="XM_022981498.1"/>
</dbReference>
<dbReference type="Proteomes" id="UP000301870">
    <property type="component" value="Chromosome 5"/>
</dbReference>
<keyword evidence="2" id="KW-0274">FAD</keyword>
<dbReference type="OrthoDB" id="269227at2759"/>
<evidence type="ECO:0000313" key="4">
    <source>
        <dbReference type="Proteomes" id="UP000301870"/>
    </source>
</evidence>
<name>A0A9J7J4A1_SPOLT</name>
<keyword evidence="4" id="KW-1185">Reference proteome</keyword>
<dbReference type="PIRSF" id="PIRSF000137">
    <property type="entry name" value="Alcohol_oxidase"/>
    <property type="match status" value="1"/>
</dbReference>
<protein>
    <submittedName>
        <fullName evidence="5">Glucose dehydrogenase [FAD, quinone]-like</fullName>
    </submittedName>
</protein>
<dbReference type="GeneID" id="111364590"/>
<dbReference type="PANTHER" id="PTHR11552">
    <property type="entry name" value="GLUCOSE-METHANOL-CHOLINE GMC OXIDOREDUCTASE"/>
    <property type="match status" value="1"/>
</dbReference>
<dbReference type="SUPFAM" id="SSF54373">
    <property type="entry name" value="FAD-linked reductases, C-terminal domain"/>
    <property type="match status" value="1"/>
</dbReference>
<dbReference type="GO" id="GO:0016614">
    <property type="term" value="F:oxidoreductase activity, acting on CH-OH group of donors"/>
    <property type="evidence" value="ECO:0007669"/>
    <property type="project" value="InterPro"/>
</dbReference>
<dbReference type="SUPFAM" id="SSF51905">
    <property type="entry name" value="FAD/NAD(P)-binding domain"/>
    <property type="match status" value="1"/>
</dbReference>
<dbReference type="InterPro" id="IPR012132">
    <property type="entry name" value="GMC_OxRdtase"/>
</dbReference>
<comment type="cofactor">
    <cofactor evidence="2">
        <name>FAD</name>
        <dbReference type="ChEBI" id="CHEBI:57692"/>
    </cofactor>
</comment>